<evidence type="ECO:0000313" key="10">
    <source>
        <dbReference type="Proteomes" id="UP000321362"/>
    </source>
</evidence>
<proteinExistence type="predicted"/>
<comment type="subcellular location">
    <subcellularLocation>
        <location evidence="1">Cell membrane</location>
        <topology evidence="1">Multi-pass membrane protein</topology>
    </subcellularLocation>
</comment>
<dbReference type="Pfam" id="PF12704">
    <property type="entry name" value="MacB_PCD"/>
    <property type="match status" value="2"/>
</dbReference>
<dbReference type="InterPro" id="IPR050250">
    <property type="entry name" value="Macrolide_Exporter_MacB"/>
</dbReference>
<evidence type="ECO:0000259" key="8">
    <source>
        <dbReference type="Pfam" id="PF12704"/>
    </source>
</evidence>
<protein>
    <submittedName>
        <fullName evidence="9">FtsX-like permease family protein</fullName>
    </submittedName>
</protein>
<dbReference type="PANTHER" id="PTHR30572:SF18">
    <property type="entry name" value="ABC-TYPE MACROLIDE FAMILY EXPORT SYSTEM PERMEASE COMPONENT 2"/>
    <property type="match status" value="1"/>
</dbReference>
<evidence type="ECO:0000256" key="5">
    <source>
        <dbReference type="ARBA" id="ARBA00023136"/>
    </source>
</evidence>
<dbReference type="EMBL" id="CP042437">
    <property type="protein sequence ID" value="QEC80528.1"/>
    <property type="molecule type" value="Genomic_DNA"/>
</dbReference>
<feature type="transmembrane region" description="Helical" evidence="6">
    <location>
        <begin position="440"/>
        <end position="464"/>
    </location>
</feature>
<feature type="transmembrane region" description="Helical" evidence="6">
    <location>
        <begin position="358"/>
        <end position="379"/>
    </location>
</feature>
<dbReference type="Pfam" id="PF02687">
    <property type="entry name" value="FtsX"/>
    <property type="match status" value="2"/>
</dbReference>
<dbReference type="GO" id="GO:0022857">
    <property type="term" value="F:transmembrane transporter activity"/>
    <property type="evidence" value="ECO:0007669"/>
    <property type="project" value="TreeGrafter"/>
</dbReference>
<evidence type="ECO:0000256" key="4">
    <source>
        <dbReference type="ARBA" id="ARBA00022989"/>
    </source>
</evidence>
<keyword evidence="2" id="KW-1003">Cell membrane</keyword>
<evidence type="ECO:0000256" key="6">
    <source>
        <dbReference type="SAM" id="Phobius"/>
    </source>
</evidence>
<keyword evidence="5 6" id="KW-0472">Membrane</keyword>
<feature type="transmembrane region" description="Helical" evidence="6">
    <location>
        <begin position="731"/>
        <end position="753"/>
    </location>
</feature>
<dbReference type="PROSITE" id="PS51257">
    <property type="entry name" value="PROKAR_LIPOPROTEIN"/>
    <property type="match status" value="1"/>
</dbReference>
<dbReference type="AlphaFoldDB" id="A0A5B8WFS6"/>
<evidence type="ECO:0000256" key="3">
    <source>
        <dbReference type="ARBA" id="ARBA00022692"/>
    </source>
</evidence>
<evidence type="ECO:0000256" key="1">
    <source>
        <dbReference type="ARBA" id="ARBA00004651"/>
    </source>
</evidence>
<keyword evidence="10" id="KW-1185">Reference proteome</keyword>
<feature type="transmembrane region" description="Helical" evidence="6">
    <location>
        <begin position="20"/>
        <end position="41"/>
    </location>
</feature>
<feature type="transmembrane region" description="Helical" evidence="6">
    <location>
        <begin position="399"/>
        <end position="419"/>
    </location>
</feature>
<feature type="domain" description="MacB-like periplasmic core" evidence="8">
    <location>
        <begin position="24"/>
        <end position="247"/>
    </location>
</feature>
<dbReference type="KEGG" id="mgk:FSB76_17280"/>
<accession>A0A5B8WFS6</accession>
<feature type="transmembrane region" description="Helical" evidence="6">
    <location>
        <begin position="687"/>
        <end position="710"/>
    </location>
</feature>
<evidence type="ECO:0000256" key="2">
    <source>
        <dbReference type="ARBA" id="ARBA00022475"/>
    </source>
</evidence>
<name>A0A5B8WFS6_9SPHI</name>
<dbReference type="OrthoDB" id="1451596at2"/>
<reference evidence="9 10" key="1">
    <citation type="journal article" date="2013" name="J. Microbiol.">
        <title>Mucilaginibacter ginsenosidivorax sp. nov., with ginsenoside converting activity isolated from sediment.</title>
        <authorList>
            <person name="Kim J.K."/>
            <person name="Choi T.E."/>
            <person name="Liu Q.M."/>
            <person name="Park H.Y."/>
            <person name="Yi T.H."/>
            <person name="Yoon M.H."/>
            <person name="Kim S.C."/>
            <person name="Im W.T."/>
        </authorList>
    </citation>
    <scope>NUCLEOTIDE SEQUENCE [LARGE SCALE GENOMIC DNA]</scope>
    <source>
        <strain evidence="9 10">KHI28</strain>
    </source>
</reference>
<dbReference type="Proteomes" id="UP000321362">
    <property type="component" value="Chromosome"/>
</dbReference>
<feature type="domain" description="MacB-like periplasmic core" evidence="8">
    <location>
        <begin position="454"/>
        <end position="614"/>
    </location>
</feature>
<evidence type="ECO:0000259" key="7">
    <source>
        <dbReference type="Pfam" id="PF02687"/>
    </source>
</evidence>
<keyword evidence="3 6" id="KW-0812">Transmembrane</keyword>
<feature type="domain" description="ABC3 transporter permease C-terminal" evidence="7">
    <location>
        <begin position="690"/>
        <end position="805"/>
    </location>
</feature>
<dbReference type="InterPro" id="IPR003838">
    <property type="entry name" value="ABC3_permease_C"/>
</dbReference>
<organism evidence="9 10">
    <name type="scientific">Mucilaginibacter ginsenosidivorax</name>
    <dbReference type="NCBI Taxonomy" id="862126"/>
    <lineage>
        <taxon>Bacteria</taxon>
        <taxon>Pseudomonadati</taxon>
        <taxon>Bacteroidota</taxon>
        <taxon>Sphingobacteriia</taxon>
        <taxon>Sphingobacteriales</taxon>
        <taxon>Sphingobacteriaceae</taxon>
        <taxon>Mucilaginibacter</taxon>
    </lineage>
</organism>
<gene>
    <name evidence="9" type="ORF">FSB76_17280</name>
</gene>
<dbReference type="GO" id="GO:0005886">
    <property type="term" value="C:plasma membrane"/>
    <property type="evidence" value="ECO:0007669"/>
    <property type="project" value="UniProtKB-SubCell"/>
</dbReference>
<feature type="domain" description="ABC3 transporter permease C-terminal" evidence="7">
    <location>
        <begin position="308"/>
        <end position="421"/>
    </location>
</feature>
<dbReference type="PANTHER" id="PTHR30572">
    <property type="entry name" value="MEMBRANE COMPONENT OF TRANSPORTER-RELATED"/>
    <property type="match status" value="1"/>
</dbReference>
<feature type="transmembrane region" description="Helical" evidence="6">
    <location>
        <begin position="773"/>
        <end position="795"/>
    </location>
</feature>
<feature type="transmembrane region" description="Helical" evidence="6">
    <location>
        <begin position="302"/>
        <end position="324"/>
    </location>
</feature>
<keyword evidence="4 6" id="KW-1133">Transmembrane helix</keyword>
<evidence type="ECO:0000313" key="9">
    <source>
        <dbReference type="EMBL" id="QEC80528.1"/>
    </source>
</evidence>
<sequence>MIKNYLKVALRQLQKQKMYAAIKIGGFAFSIAACLLIALYIRDEVSFDKNYPDADRIYRVVGAYNIDAIHEKGTSWPAVMAKTLKNDYPEVEKSGRLMPNSLFWGAGSNELKRADGVENTHEDGFAYADQSLLEMLKVPMVYGDLAHALTEPQTMVISKSKADKYFPGQNPVGKVMYLNNNKSRPYKIGAVMQDFPATTHLHYNFLLTLTGIKFWDGEQETWGASNYDVYVLLKPGADVKALNKKITDGIIQGYYIPDMRRGGDKNADRIAGALTMFLQNIKDINLYSYDIRDGVSHGDIRFVWLFGAVAGFILVIACINFINLATAKSANRAKEVGLRKVVGSQRSGLISQFLTESLIYSFISFIIAIILAALLVPYFNTLAAKTLTIPWQHWWFMPTIMAAAVVVGILAGVYPAFYLSGFKPVEVLKGKLATGSKSSFLRNGLVVFQFTTSIILIISTVVIYNQMHYILNKKVGFEKDQVLMIQGTHTLEGEVQNFKNELLKLSAVKSATVSDFLPVSGTKRNGNEFHNEGKQKMEAGTGGQFWDVDADYIKTLGMTIVAGRDFTPKLKTDSQAVIINQTMAQKLGLKNPIGKKISNYGAPVPIIGVVKDFNFETLKGSLDPLVMHLGNSPSIVSVKIKTDDVKGTLAQINAVWKSFSPNQPIRYSFMDEQFANMYADVQRMGRIFTSFAVLAIIIACLGLFALAAFMAEQRSREIGIRKVLGASIANITRLLSLDFVKLVFIAILIASPISWWAMNKWLQDFNPSNRISISWWMFALAGIMAIVIAICTVSYQSIKAALMNPVKSLKAE</sequence>
<dbReference type="InterPro" id="IPR025857">
    <property type="entry name" value="MacB_PCD"/>
</dbReference>